<proteinExistence type="predicted"/>
<sequence length="264" mass="27600">RETIREEERESDVQHKETIDAMKKAGGLGAAGLAGADADGGGGGFLSSLLGSYLGGKGGKGLLSKKVLSRFALVPLLAKLGPLLMNPYVLGAIAVGGLAWWLLSGDDDEETTARKKAAKRTSPSMKKIPTVSGSDIDTKGIPQYAKGILEIGKTGPGMVSKGDTILDNKAAKDFRQGMGTFKNLMGHEEGIGTVTDNYLANLHAGEIQIKGGIANTMGQVINLLTDKFGSNAIFAPYGEGHTQSLTANQLKIIGRGDFGTRIKN</sequence>
<organism evidence="2">
    <name type="scientific">marine metagenome</name>
    <dbReference type="NCBI Taxonomy" id="408172"/>
    <lineage>
        <taxon>unclassified sequences</taxon>
        <taxon>metagenomes</taxon>
        <taxon>ecological metagenomes</taxon>
    </lineage>
</organism>
<name>A0A382YFN6_9ZZZZ</name>
<dbReference type="AlphaFoldDB" id="A0A382YFN6"/>
<protein>
    <submittedName>
        <fullName evidence="2">Uncharacterized protein</fullName>
    </submittedName>
</protein>
<feature type="non-terminal residue" evidence="2">
    <location>
        <position position="264"/>
    </location>
</feature>
<feature type="non-terminal residue" evidence="2">
    <location>
        <position position="1"/>
    </location>
</feature>
<reference evidence="2" key="1">
    <citation type="submission" date="2018-05" db="EMBL/GenBank/DDBJ databases">
        <authorList>
            <person name="Lanie J.A."/>
            <person name="Ng W.-L."/>
            <person name="Kazmierczak K.M."/>
            <person name="Andrzejewski T.M."/>
            <person name="Davidsen T.M."/>
            <person name="Wayne K.J."/>
            <person name="Tettelin H."/>
            <person name="Glass J.I."/>
            <person name="Rusch D."/>
            <person name="Podicherti R."/>
            <person name="Tsui H.-C.T."/>
            <person name="Winkler M.E."/>
        </authorList>
    </citation>
    <scope>NUCLEOTIDE SEQUENCE</scope>
</reference>
<gene>
    <name evidence="2" type="ORF">METZ01_LOCUS434172</name>
</gene>
<evidence type="ECO:0000256" key="1">
    <source>
        <dbReference type="SAM" id="MobiDB-lite"/>
    </source>
</evidence>
<accession>A0A382YFN6</accession>
<feature type="region of interest" description="Disordered" evidence="1">
    <location>
        <begin position="113"/>
        <end position="132"/>
    </location>
</feature>
<dbReference type="EMBL" id="UINC01174943">
    <property type="protein sequence ID" value="SVD81318.1"/>
    <property type="molecule type" value="Genomic_DNA"/>
</dbReference>
<evidence type="ECO:0000313" key="2">
    <source>
        <dbReference type="EMBL" id="SVD81318.1"/>
    </source>
</evidence>